<protein>
    <submittedName>
        <fullName evidence="3">Uncharacterized protein</fullName>
    </submittedName>
</protein>
<keyword evidence="4" id="KW-1185">Reference proteome</keyword>
<evidence type="ECO:0000313" key="3">
    <source>
        <dbReference type="EMBL" id="MDT0468673.1"/>
    </source>
</evidence>
<keyword evidence="2" id="KW-1133">Transmembrane helix</keyword>
<feature type="transmembrane region" description="Helical" evidence="2">
    <location>
        <begin position="56"/>
        <end position="76"/>
    </location>
</feature>
<dbReference type="RefSeq" id="WP_311700117.1">
    <property type="nucleotide sequence ID" value="NZ_JAVREY010000080.1"/>
</dbReference>
<sequence length="77" mass="8570">MSIPHEIDPRAHGDPRNRYVTDEQFYRSDRPADSALPEDRPRGGRPPTPLKHRGTWGTVALIACIILLIAVGIALFP</sequence>
<dbReference type="EMBL" id="JAVREY010000080">
    <property type="protein sequence ID" value="MDT0468673.1"/>
    <property type="molecule type" value="Genomic_DNA"/>
</dbReference>
<proteinExistence type="predicted"/>
<feature type="compositionally biased region" description="Basic and acidic residues" evidence="1">
    <location>
        <begin position="1"/>
        <end position="42"/>
    </location>
</feature>
<comment type="caution">
    <text evidence="3">The sequence shown here is derived from an EMBL/GenBank/DDBJ whole genome shotgun (WGS) entry which is preliminary data.</text>
</comment>
<evidence type="ECO:0000256" key="1">
    <source>
        <dbReference type="SAM" id="MobiDB-lite"/>
    </source>
</evidence>
<organism evidence="3 4">
    <name type="scientific">Streptomyces gibsoniae</name>
    <dbReference type="NCBI Taxonomy" id="3075529"/>
    <lineage>
        <taxon>Bacteria</taxon>
        <taxon>Bacillati</taxon>
        <taxon>Actinomycetota</taxon>
        <taxon>Actinomycetes</taxon>
        <taxon>Kitasatosporales</taxon>
        <taxon>Streptomycetaceae</taxon>
        <taxon>Streptomyces</taxon>
    </lineage>
</organism>
<feature type="region of interest" description="Disordered" evidence="1">
    <location>
        <begin position="1"/>
        <end position="53"/>
    </location>
</feature>
<keyword evidence="2" id="KW-0472">Membrane</keyword>
<dbReference type="Proteomes" id="UP001183809">
    <property type="component" value="Unassembled WGS sequence"/>
</dbReference>
<name>A0ABU2U661_9ACTN</name>
<evidence type="ECO:0000256" key="2">
    <source>
        <dbReference type="SAM" id="Phobius"/>
    </source>
</evidence>
<gene>
    <name evidence="3" type="ORF">RM764_37790</name>
</gene>
<keyword evidence="2" id="KW-0812">Transmembrane</keyword>
<reference evidence="4" key="1">
    <citation type="submission" date="2023-07" db="EMBL/GenBank/DDBJ databases">
        <title>30 novel species of actinomycetes from the DSMZ collection.</title>
        <authorList>
            <person name="Nouioui I."/>
        </authorList>
    </citation>
    <scope>NUCLEOTIDE SEQUENCE [LARGE SCALE GENOMIC DNA]</scope>
    <source>
        <strain evidence="4">DSM 41699</strain>
    </source>
</reference>
<accession>A0ABU2U661</accession>
<evidence type="ECO:0000313" key="4">
    <source>
        <dbReference type="Proteomes" id="UP001183809"/>
    </source>
</evidence>